<evidence type="ECO:0000313" key="2">
    <source>
        <dbReference type="EMBL" id="TCP22381.1"/>
    </source>
</evidence>
<accession>A0A4R2NLH3</accession>
<protein>
    <recommendedName>
        <fullName evidence="1">Immunity MXAN-0049 protein domain-containing protein</fullName>
    </recommendedName>
</protein>
<evidence type="ECO:0000313" key="3">
    <source>
        <dbReference type="Proteomes" id="UP000294564"/>
    </source>
</evidence>
<dbReference type="Pfam" id="PF07791">
    <property type="entry name" value="Imm11"/>
    <property type="match status" value="1"/>
</dbReference>
<dbReference type="AlphaFoldDB" id="A0A4R2NLH3"/>
<reference evidence="2 3" key="1">
    <citation type="submission" date="2019-03" db="EMBL/GenBank/DDBJ databases">
        <title>Genomic Encyclopedia of Type Strains, Phase IV (KMG-IV): sequencing the most valuable type-strain genomes for metagenomic binning, comparative biology and taxonomic classification.</title>
        <authorList>
            <person name="Goeker M."/>
        </authorList>
    </citation>
    <scope>NUCLEOTIDE SEQUENCE [LARGE SCALE GENOMIC DNA]</scope>
    <source>
        <strain evidence="2 3">DSM 14836</strain>
    </source>
</reference>
<dbReference type="Proteomes" id="UP000294564">
    <property type="component" value="Unassembled WGS sequence"/>
</dbReference>
<name>A0A4R2NLH3_9FLAO</name>
<dbReference type="InterPro" id="IPR012433">
    <property type="entry name" value="Imm11"/>
</dbReference>
<organism evidence="2 3">
    <name type="scientific">Tenacibaculum skagerrakense</name>
    <dbReference type="NCBI Taxonomy" id="186571"/>
    <lineage>
        <taxon>Bacteria</taxon>
        <taxon>Pseudomonadati</taxon>
        <taxon>Bacteroidota</taxon>
        <taxon>Flavobacteriia</taxon>
        <taxon>Flavobacteriales</taxon>
        <taxon>Flavobacteriaceae</taxon>
        <taxon>Tenacibaculum</taxon>
    </lineage>
</organism>
<dbReference type="EMBL" id="SLXM01000012">
    <property type="protein sequence ID" value="TCP22381.1"/>
    <property type="molecule type" value="Genomic_DNA"/>
</dbReference>
<feature type="domain" description="Immunity MXAN-0049 protein" evidence="1">
    <location>
        <begin position="61"/>
        <end position="179"/>
    </location>
</feature>
<gene>
    <name evidence="2" type="ORF">EV195_11230</name>
</gene>
<comment type="caution">
    <text evidence="2">The sequence shown here is derived from an EMBL/GenBank/DDBJ whole genome shotgun (WGS) entry which is preliminary data.</text>
</comment>
<keyword evidence="3" id="KW-1185">Reference proteome</keyword>
<evidence type="ECO:0000259" key="1">
    <source>
        <dbReference type="Pfam" id="PF07791"/>
    </source>
</evidence>
<sequence>MGFLFSKTLAMKYYKVIPSEISDLEALSTPITLFYNKEIGYIKAKYGIRIHETKGVPNLMFLKELPFGYVVSNKLKNILKKHHLPAYQFYPIPVLKGEQIIQYYWLHWMLDFWDYVDTEKSKLQKQHENQEVFLKKEISFKTLVFKKDFPKYDIFNIDNSEKEIYFSEKLVNRMNENKLLISTLEEPIIIKKN</sequence>
<proteinExistence type="predicted"/>